<dbReference type="EMBL" id="CP003588">
    <property type="protein sequence ID" value="AFK70496.1"/>
    <property type="molecule type" value="Genomic_DNA"/>
</dbReference>
<evidence type="ECO:0000313" key="1">
    <source>
        <dbReference type="EMBL" id="AFK70496.1"/>
    </source>
</evidence>
<evidence type="ECO:0000313" key="2">
    <source>
        <dbReference type="Proteomes" id="UP000005268"/>
    </source>
</evidence>
<dbReference type="KEGG" id="ppi:YSA_06915"/>
<gene>
    <name evidence="1" type="ORF">YSA_06915</name>
</gene>
<dbReference type="Proteomes" id="UP000005268">
    <property type="component" value="Chromosome"/>
</dbReference>
<protein>
    <submittedName>
        <fullName evidence="1">Uncharacterized protein</fullName>
    </submittedName>
</protein>
<organism evidence="1 2">
    <name type="scientific">Pseudomonas putida ND6</name>
    <dbReference type="NCBI Taxonomy" id="231023"/>
    <lineage>
        <taxon>Bacteria</taxon>
        <taxon>Pseudomonadati</taxon>
        <taxon>Pseudomonadota</taxon>
        <taxon>Gammaproteobacteria</taxon>
        <taxon>Pseudomonadales</taxon>
        <taxon>Pseudomonadaceae</taxon>
        <taxon>Pseudomonas</taxon>
    </lineage>
</organism>
<name>I3UYC5_PSEPU</name>
<dbReference type="AlphaFoldDB" id="I3UYC5"/>
<proteinExistence type="predicted"/>
<sequence length="134" mass="14983">MKGKHYMANVTYLRSIANNTPYTLTLIDGENRSNSLAVGAQHVWNGSLAIPWIGRSTENHKALRLILGPSADTSIWLFQDYWQPAHMDAVKCITASSMEYTSEDVIEVIGDNRGGGNKNLIVNLVNRHFMLYMA</sequence>
<dbReference type="PATRIC" id="fig|231023.4.peg.3309"/>
<accession>I3UYC5</accession>
<dbReference type="HOGENOM" id="CLU_1957670_0_0_6"/>
<reference evidence="1 2" key="1">
    <citation type="journal article" date="2012" name="J. Bacteriol.">
        <title>Complete Genome Sequence of the Naphthalene-Degrading Pseudomonas putida Strain ND6.</title>
        <authorList>
            <person name="Li S."/>
            <person name="Zhao H."/>
            <person name="Li Y."/>
            <person name="Niu S."/>
            <person name="Cai B."/>
        </authorList>
    </citation>
    <scope>NUCLEOTIDE SEQUENCE [LARGE SCALE GENOMIC DNA]</scope>
    <source>
        <strain evidence="1 2">ND6</strain>
    </source>
</reference>